<reference evidence="4" key="1">
    <citation type="submission" date="2022-11" db="EMBL/GenBank/DDBJ databases">
        <title>Alteromonas sp. nov., isolated from sea water of the Qingdao.</title>
        <authorList>
            <person name="Wang Q."/>
        </authorList>
    </citation>
    <scope>NUCLEOTIDE SEQUENCE</scope>
    <source>
        <strain evidence="4">ASW11-7</strain>
    </source>
</reference>
<dbReference type="SUPFAM" id="SSF55874">
    <property type="entry name" value="ATPase domain of HSP90 chaperone/DNA topoisomerase II/histidine kinase"/>
    <property type="match status" value="1"/>
</dbReference>
<evidence type="ECO:0000256" key="2">
    <source>
        <dbReference type="ARBA" id="ARBA00012438"/>
    </source>
</evidence>
<evidence type="ECO:0000313" key="5">
    <source>
        <dbReference type="Proteomes" id="UP001142810"/>
    </source>
</evidence>
<keyword evidence="4" id="KW-0808">Transferase</keyword>
<dbReference type="PROSITE" id="PS50109">
    <property type="entry name" value="HIS_KIN"/>
    <property type="match status" value="1"/>
</dbReference>
<name>A0ABT3P6U7_9ALTE</name>
<comment type="caution">
    <text evidence="4">The sequence shown here is derived from an EMBL/GenBank/DDBJ whole genome shotgun (WGS) entry which is preliminary data.</text>
</comment>
<dbReference type="PRINTS" id="PR00344">
    <property type="entry name" value="BCTRLSENSOR"/>
</dbReference>
<dbReference type="RefSeq" id="WP_265617575.1">
    <property type="nucleotide sequence ID" value="NZ_JAPFRD010000010.1"/>
</dbReference>
<evidence type="ECO:0000256" key="1">
    <source>
        <dbReference type="ARBA" id="ARBA00000085"/>
    </source>
</evidence>
<comment type="catalytic activity">
    <reaction evidence="1">
        <text>ATP + protein L-histidine = ADP + protein N-phospho-L-histidine.</text>
        <dbReference type="EC" id="2.7.13.3"/>
    </reaction>
</comment>
<dbReference type="EC" id="2.7.13.3" evidence="2"/>
<organism evidence="4 5">
    <name type="scientific">Alteromonas aquimaris</name>
    <dbReference type="NCBI Taxonomy" id="2998417"/>
    <lineage>
        <taxon>Bacteria</taxon>
        <taxon>Pseudomonadati</taxon>
        <taxon>Pseudomonadota</taxon>
        <taxon>Gammaproteobacteria</taxon>
        <taxon>Alteromonadales</taxon>
        <taxon>Alteromonadaceae</taxon>
        <taxon>Alteromonas/Salinimonas group</taxon>
        <taxon>Alteromonas</taxon>
    </lineage>
</organism>
<dbReference type="Gene3D" id="3.30.565.10">
    <property type="entry name" value="Histidine kinase-like ATPase, C-terminal domain"/>
    <property type="match status" value="1"/>
</dbReference>
<dbReference type="PANTHER" id="PTHR45569:SF1">
    <property type="entry name" value="SENSOR PROTEIN KDPD"/>
    <property type="match status" value="1"/>
</dbReference>
<protein>
    <recommendedName>
        <fullName evidence="2">histidine kinase</fullName>
        <ecNumber evidence="2">2.7.13.3</ecNumber>
    </recommendedName>
</protein>
<dbReference type="InterPro" id="IPR036890">
    <property type="entry name" value="HATPase_C_sf"/>
</dbReference>
<dbReference type="Pfam" id="PF02518">
    <property type="entry name" value="HATPase_c"/>
    <property type="match status" value="1"/>
</dbReference>
<dbReference type="PANTHER" id="PTHR45569">
    <property type="entry name" value="SENSOR PROTEIN KDPD"/>
    <property type="match status" value="1"/>
</dbReference>
<gene>
    <name evidence="4" type="ORF">OPS25_08290</name>
</gene>
<dbReference type="GO" id="GO:0016301">
    <property type="term" value="F:kinase activity"/>
    <property type="evidence" value="ECO:0007669"/>
    <property type="project" value="UniProtKB-KW"/>
</dbReference>
<evidence type="ECO:0000259" key="3">
    <source>
        <dbReference type="PROSITE" id="PS50109"/>
    </source>
</evidence>
<dbReference type="InterPro" id="IPR005467">
    <property type="entry name" value="His_kinase_dom"/>
</dbReference>
<dbReference type="InterPro" id="IPR052023">
    <property type="entry name" value="Histidine_kinase_KdpD"/>
</dbReference>
<keyword evidence="5" id="KW-1185">Reference proteome</keyword>
<feature type="domain" description="Histidine kinase" evidence="3">
    <location>
        <begin position="18"/>
        <end position="232"/>
    </location>
</feature>
<accession>A0ABT3P6U7</accession>
<proteinExistence type="predicted"/>
<keyword evidence="4" id="KW-0418">Kinase</keyword>
<dbReference type="InterPro" id="IPR003594">
    <property type="entry name" value="HATPase_dom"/>
</dbReference>
<evidence type="ECO:0000313" key="4">
    <source>
        <dbReference type="EMBL" id="MCW8108492.1"/>
    </source>
</evidence>
<dbReference type="EMBL" id="JAPFRD010000010">
    <property type="protein sequence ID" value="MCW8108492.1"/>
    <property type="molecule type" value="Genomic_DNA"/>
</dbReference>
<dbReference type="SMART" id="SM00387">
    <property type="entry name" value="HATPase_c"/>
    <property type="match status" value="1"/>
</dbReference>
<dbReference type="InterPro" id="IPR004358">
    <property type="entry name" value="Sig_transdc_His_kin-like_C"/>
</dbReference>
<dbReference type="Proteomes" id="UP001142810">
    <property type="component" value="Unassembled WGS sequence"/>
</dbReference>
<sequence>MDHTNATSNIDFSSVLAAAVHDMKNSLCLLIQSIENLSDSIPRELDEAHNQVANVHYEASRLNTNLVQMLSLYRAQLETLPITVDEHFIADLFEDVTGSNALYSNQRKVAIEVNVADDLSWYLDGDLVYMLINDVVVNALRYGTSKIRLSAKEEHSHLVISVEDDGPGYPDDMMIKSNTELSEFHVSQGRTGLGLFFARLIAAAHTRDTLCGTITLSNGGELGGSVFVVKLP</sequence>